<dbReference type="AlphaFoldDB" id="A0A9X2A9D6"/>
<keyword evidence="2" id="KW-1185">Reference proteome</keyword>
<gene>
    <name evidence="1" type="ORF">ML462_02170</name>
</gene>
<dbReference type="EMBL" id="JAKVTV010000001">
    <property type="protein sequence ID" value="MCH4821966.1"/>
    <property type="molecule type" value="Genomic_DNA"/>
</dbReference>
<evidence type="ECO:0000313" key="1">
    <source>
        <dbReference type="EMBL" id="MCH4821966.1"/>
    </source>
</evidence>
<reference evidence="1" key="1">
    <citation type="submission" date="2022-03" db="EMBL/GenBank/DDBJ databases">
        <title>Gramella crocea sp. nov., isolated from activated sludge of a seafood processing plant.</title>
        <authorList>
            <person name="Zhang X."/>
        </authorList>
    </citation>
    <scope>NUCLEOTIDE SEQUENCE</scope>
    <source>
        <strain evidence="1">YJ019</strain>
    </source>
</reference>
<evidence type="ECO:0000313" key="2">
    <source>
        <dbReference type="Proteomes" id="UP001139226"/>
    </source>
</evidence>
<dbReference type="Proteomes" id="UP001139226">
    <property type="component" value="Unassembled WGS sequence"/>
</dbReference>
<organism evidence="1 2">
    <name type="scientific">Christiangramia lutea</name>
    <dbReference type="NCBI Taxonomy" id="1607951"/>
    <lineage>
        <taxon>Bacteria</taxon>
        <taxon>Pseudomonadati</taxon>
        <taxon>Bacteroidota</taxon>
        <taxon>Flavobacteriia</taxon>
        <taxon>Flavobacteriales</taxon>
        <taxon>Flavobacteriaceae</taxon>
        <taxon>Christiangramia</taxon>
    </lineage>
</organism>
<accession>A0A9X2A9D6</accession>
<proteinExistence type="predicted"/>
<protein>
    <recommendedName>
        <fullName evidence="3">DUF748 domain-containing protein</fullName>
    </recommendedName>
</protein>
<comment type="caution">
    <text evidence="1">The sequence shown here is derived from an EMBL/GenBank/DDBJ whole genome shotgun (WGS) entry which is preliminary data.</text>
</comment>
<evidence type="ECO:0008006" key="3">
    <source>
        <dbReference type="Google" id="ProtNLM"/>
    </source>
</evidence>
<name>A0A9X2A9D6_9FLAO</name>
<dbReference type="RefSeq" id="WP_240712089.1">
    <property type="nucleotide sequence ID" value="NZ_JAKVTV010000001.1"/>
</dbReference>
<sequence length="510" mass="58909">MNKTTKLTIGILSALAVAAIALIILNNYLENRITKALEDNLKGTNAVYDKVDVNLLSRKAEIIKPFVEIKDKTLKVDAISLNDIHLWDYISNKDIVIGELKISNPVVKFYNSDRNSKDTLKSSENKKSSKFQNKVLVKRVSVEQGSFQIFENDSSEHRLFTKINSINLEQVRINSETLKESIPFNYELILLKADSLFYDLDKQHELAVGDLEIDNNKVKITEFQIIPKYSRAGHQETIKVEKDRYELAIDSILMNDLNWGVQNDSLKFENPVTRIKNADFRIYRSKLPPDDTGFKPMYSEMIRKMPILLELDSIQISNSYIKYEEQVQADRVPGMVEFSNLNISMSNLTNIGLDRNDFPKTRVKANTDFMKTSPLEIDWEFDISNREDRFQITGSLGALAASEMNRFLKAGMNVEASGEISSMYFNFYGNANQAQGEMRLDYNDFKVEVLRKDREKKNKIISALANLIVRNDTENRKVHYKEIKYTRDETRSFWNYLWNLIKNGALKSFL</sequence>